<dbReference type="Gene3D" id="3.40.190.10">
    <property type="entry name" value="Periplasmic binding protein-like II"/>
    <property type="match status" value="2"/>
</dbReference>
<evidence type="ECO:0000256" key="1">
    <source>
        <dbReference type="ARBA" id="ARBA00009437"/>
    </source>
</evidence>
<dbReference type="SUPFAM" id="SSF46785">
    <property type="entry name" value="Winged helix' DNA-binding domain"/>
    <property type="match status" value="1"/>
</dbReference>
<dbReference type="InterPro" id="IPR036390">
    <property type="entry name" value="WH_DNA-bd_sf"/>
</dbReference>
<reference evidence="6 7" key="1">
    <citation type="submission" date="2016-10" db="EMBL/GenBank/DDBJ databases">
        <authorList>
            <person name="de Groot N.N."/>
        </authorList>
    </citation>
    <scope>NUCLEOTIDE SEQUENCE [LARGE SCALE GENOMIC DNA]</scope>
    <source>
        <strain evidence="6 7">DSM 8537</strain>
    </source>
</reference>
<dbReference type="EMBL" id="FOPU01000016">
    <property type="protein sequence ID" value="SFH52338.1"/>
    <property type="molecule type" value="Genomic_DNA"/>
</dbReference>
<protein>
    <submittedName>
        <fullName evidence="6">LysR family transcriptional regulator, pca operon transcriptional activator</fullName>
    </submittedName>
</protein>
<dbReference type="GO" id="GO:0005829">
    <property type="term" value="C:cytosol"/>
    <property type="evidence" value="ECO:0007669"/>
    <property type="project" value="TreeGrafter"/>
</dbReference>
<evidence type="ECO:0000313" key="6">
    <source>
        <dbReference type="EMBL" id="SFH52338.1"/>
    </source>
</evidence>
<dbReference type="AlphaFoldDB" id="A0A1I3AQ87"/>
<dbReference type="SUPFAM" id="SSF53850">
    <property type="entry name" value="Periplasmic binding protein-like II"/>
    <property type="match status" value="1"/>
</dbReference>
<gene>
    <name evidence="6" type="ORF">SAMN04488021_11659</name>
</gene>
<dbReference type="InterPro" id="IPR000847">
    <property type="entry name" value="LysR_HTH_N"/>
</dbReference>
<dbReference type="GO" id="GO:0003700">
    <property type="term" value="F:DNA-binding transcription factor activity"/>
    <property type="evidence" value="ECO:0007669"/>
    <property type="project" value="InterPro"/>
</dbReference>
<keyword evidence="4" id="KW-0804">Transcription</keyword>
<dbReference type="InterPro" id="IPR005119">
    <property type="entry name" value="LysR_subst-bd"/>
</dbReference>
<dbReference type="Pfam" id="PF03466">
    <property type="entry name" value="LysR_substrate"/>
    <property type="match status" value="1"/>
</dbReference>
<dbReference type="InterPro" id="IPR036388">
    <property type="entry name" value="WH-like_DNA-bd_sf"/>
</dbReference>
<feature type="domain" description="HTH lysR-type" evidence="5">
    <location>
        <begin position="7"/>
        <end position="64"/>
    </location>
</feature>
<dbReference type="STRING" id="34004.SAMN04488021_11659"/>
<dbReference type="RefSeq" id="WP_074967932.1">
    <property type="nucleotide sequence ID" value="NZ_CBCRYP010000016.1"/>
</dbReference>
<dbReference type="GO" id="GO:0003677">
    <property type="term" value="F:DNA binding"/>
    <property type="evidence" value="ECO:0007669"/>
    <property type="project" value="UniProtKB-KW"/>
</dbReference>
<sequence>MIMHPAIKLRHIRVFLAIAAEGNLSAVARAQGVTQPALSRSLAELEDLLAAPLFRREKRRLILTEQGALFRHHAAAAVQALETAAAVLHPEGPGGRIRVGILPTAATRLFPVIALRFRQIAPQVTLAVETGPHSHLVRLLRDGAIDLMIGRMPAARDMAGLRFEHLYEDPIALVSRAGHPLAGQPVAQALAACPLILPPGDAIIRRAVDEYLLVLNRATPQPAFETVALAVGRGILAGSDALWFISRGVVADELQRGTLIEWPTGAAFLSGAVGLTWRQSGGQAGPEKTGLDLIRRLAQEEAAHMA</sequence>
<dbReference type="Proteomes" id="UP000183635">
    <property type="component" value="Unassembled WGS sequence"/>
</dbReference>
<evidence type="ECO:0000259" key="5">
    <source>
        <dbReference type="PROSITE" id="PS50931"/>
    </source>
</evidence>
<dbReference type="Pfam" id="PF00126">
    <property type="entry name" value="HTH_1"/>
    <property type="match status" value="1"/>
</dbReference>
<keyword evidence="3" id="KW-0238">DNA-binding</keyword>
<accession>A0A1I3AQ87</accession>
<comment type="similarity">
    <text evidence="1">Belongs to the LysR transcriptional regulatory family.</text>
</comment>
<dbReference type="InterPro" id="IPR050950">
    <property type="entry name" value="HTH-type_LysR_regulators"/>
</dbReference>
<dbReference type="PRINTS" id="PR00039">
    <property type="entry name" value="HTHLYSR"/>
</dbReference>
<organism evidence="6 7">
    <name type="scientific">Paracoccus aminovorans</name>
    <dbReference type="NCBI Taxonomy" id="34004"/>
    <lineage>
        <taxon>Bacteria</taxon>
        <taxon>Pseudomonadati</taxon>
        <taxon>Pseudomonadota</taxon>
        <taxon>Alphaproteobacteria</taxon>
        <taxon>Rhodobacterales</taxon>
        <taxon>Paracoccaceae</taxon>
        <taxon>Paracoccus</taxon>
    </lineage>
</organism>
<dbReference type="PANTHER" id="PTHR30419:SF8">
    <property type="entry name" value="NITROGEN ASSIMILATION TRANSCRIPTIONAL ACTIVATOR-RELATED"/>
    <property type="match status" value="1"/>
</dbReference>
<evidence type="ECO:0000256" key="4">
    <source>
        <dbReference type="ARBA" id="ARBA00023163"/>
    </source>
</evidence>
<dbReference type="Gene3D" id="1.10.10.10">
    <property type="entry name" value="Winged helix-like DNA-binding domain superfamily/Winged helix DNA-binding domain"/>
    <property type="match status" value="1"/>
</dbReference>
<proteinExistence type="inferred from homology"/>
<dbReference type="PROSITE" id="PS50931">
    <property type="entry name" value="HTH_LYSR"/>
    <property type="match status" value="1"/>
</dbReference>
<dbReference type="OrthoDB" id="9814165at2"/>
<evidence type="ECO:0000313" key="7">
    <source>
        <dbReference type="Proteomes" id="UP000183635"/>
    </source>
</evidence>
<dbReference type="PANTHER" id="PTHR30419">
    <property type="entry name" value="HTH-TYPE TRANSCRIPTIONAL REGULATOR YBHD"/>
    <property type="match status" value="1"/>
</dbReference>
<keyword evidence="2" id="KW-0805">Transcription regulation</keyword>
<evidence type="ECO:0000256" key="3">
    <source>
        <dbReference type="ARBA" id="ARBA00023125"/>
    </source>
</evidence>
<evidence type="ECO:0000256" key="2">
    <source>
        <dbReference type="ARBA" id="ARBA00023015"/>
    </source>
</evidence>
<name>A0A1I3AQ87_9RHOB</name>
<keyword evidence="7" id="KW-1185">Reference proteome</keyword>